<dbReference type="EMBL" id="BGPR01024247">
    <property type="protein sequence ID" value="GBN92172.1"/>
    <property type="molecule type" value="Genomic_DNA"/>
</dbReference>
<keyword evidence="3" id="KW-1185">Reference proteome</keyword>
<proteinExistence type="predicted"/>
<gene>
    <name evidence="2" type="ORF">AVEN_196278_1</name>
</gene>
<feature type="compositionally biased region" description="Polar residues" evidence="1">
    <location>
        <begin position="56"/>
        <end position="70"/>
    </location>
</feature>
<feature type="compositionally biased region" description="Basic and acidic residues" evidence="1">
    <location>
        <begin position="1"/>
        <end position="11"/>
    </location>
</feature>
<reference evidence="2 3" key="1">
    <citation type="journal article" date="2019" name="Sci. Rep.">
        <title>Orb-weaving spider Araneus ventricosus genome elucidates the spidroin gene catalogue.</title>
        <authorList>
            <person name="Kono N."/>
            <person name="Nakamura H."/>
            <person name="Ohtoshi R."/>
            <person name="Moran D.A.P."/>
            <person name="Shinohara A."/>
            <person name="Yoshida Y."/>
            <person name="Fujiwara M."/>
            <person name="Mori M."/>
            <person name="Tomita M."/>
            <person name="Arakawa K."/>
        </authorList>
    </citation>
    <scope>NUCLEOTIDE SEQUENCE [LARGE SCALE GENOMIC DNA]</scope>
</reference>
<protein>
    <submittedName>
        <fullName evidence="2">Uncharacterized protein</fullName>
    </submittedName>
</protein>
<feature type="region of interest" description="Disordered" evidence="1">
    <location>
        <begin position="1"/>
        <end position="81"/>
    </location>
</feature>
<comment type="caution">
    <text evidence="2">The sequence shown here is derived from an EMBL/GenBank/DDBJ whole genome shotgun (WGS) entry which is preliminary data.</text>
</comment>
<sequence>MRLDIRQDDTKFLMTSAPSPDDSPAFATVSESLLCPPLAPRWPPKSKTGPEGTPASVESQSQDSFTSVTSGGSGLRETLPQ</sequence>
<evidence type="ECO:0000313" key="3">
    <source>
        <dbReference type="Proteomes" id="UP000499080"/>
    </source>
</evidence>
<dbReference type="AlphaFoldDB" id="A0A4Y2SV24"/>
<accession>A0A4Y2SV24</accession>
<evidence type="ECO:0000256" key="1">
    <source>
        <dbReference type="SAM" id="MobiDB-lite"/>
    </source>
</evidence>
<name>A0A4Y2SV24_ARAVE</name>
<organism evidence="2 3">
    <name type="scientific">Araneus ventricosus</name>
    <name type="common">Orbweaver spider</name>
    <name type="synonym">Epeira ventricosa</name>
    <dbReference type="NCBI Taxonomy" id="182803"/>
    <lineage>
        <taxon>Eukaryota</taxon>
        <taxon>Metazoa</taxon>
        <taxon>Ecdysozoa</taxon>
        <taxon>Arthropoda</taxon>
        <taxon>Chelicerata</taxon>
        <taxon>Arachnida</taxon>
        <taxon>Araneae</taxon>
        <taxon>Araneomorphae</taxon>
        <taxon>Entelegynae</taxon>
        <taxon>Araneoidea</taxon>
        <taxon>Araneidae</taxon>
        <taxon>Araneus</taxon>
    </lineage>
</organism>
<evidence type="ECO:0000313" key="2">
    <source>
        <dbReference type="EMBL" id="GBN92172.1"/>
    </source>
</evidence>
<dbReference type="Proteomes" id="UP000499080">
    <property type="component" value="Unassembled WGS sequence"/>
</dbReference>